<evidence type="ECO:0000259" key="1">
    <source>
        <dbReference type="Pfam" id="PF03544"/>
    </source>
</evidence>
<dbReference type="SUPFAM" id="SSF74653">
    <property type="entry name" value="TolA/TonB C-terminal domain"/>
    <property type="match status" value="1"/>
</dbReference>
<proteinExistence type="predicted"/>
<keyword evidence="3" id="KW-1185">Reference proteome</keyword>
<dbReference type="Pfam" id="PF03544">
    <property type="entry name" value="TonB_C"/>
    <property type="match status" value="1"/>
</dbReference>
<dbReference type="RefSeq" id="WP_115091955.1">
    <property type="nucleotide sequence ID" value="NZ_CP068107.1"/>
</dbReference>
<dbReference type="GO" id="GO:0055085">
    <property type="term" value="P:transmembrane transport"/>
    <property type="evidence" value="ECO:0007669"/>
    <property type="project" value="InterPro"/>
</dbReference>
<evidence type="ECO:0000313" key="3">
    <source>
        <dbReference type="Proteomes" id="UP000255024"/>
    </source>
</evidence>
<gene>
    <name evidence="2" type="ORF">NCTC11179_02646</name>
</gene>
<dbReference type="EMBL" id="UGQL01000002">
    <property type="protein sequence ID" value="STZ69149.1"/>
    <property type="molecule type" value="Genomic_DNA"/>
</dbReference>
<accession>A0A378U1L3</accession>
<dbReference type="InterPro" id="IPR051045">
    <property type="entry name" value="TonB-dependent_transducer"/>
</dbReference>
<reference evidence="2 3" key="1">
    <citation type="submission" date="2018-06" db="EMBL/GenBank/DDBJ databases">
        <authorList>
            <consortium name="Pathogen Informatics"/>
            <person name="Doyle S."/>
        </authorList>
    </citation>
    <scope>NUCLEOTIDE SEQUENCE [LARGE SCALE GENOMIC DNA]</scope>
    <source>
        <strain evidence="2 3">NCTC11179</strain>
    </source>
</reference>
<dbReference type="PANTHER" id="PTHR33446:SF2">
    <property type="entry name" value="PROTEIN TONB"/>
    <property type="match status" value="1"/>
</dbReference>
<organism evidence="2 3">
    <name type="scientific">Myroides odoratus</name>
    <name type="common">Flavobacterium odoratum</name>
    <dbReference type="NCBI Taxonomy" id="256"/>
    <lineage>
        <taxon>Bacteria</taxon>
        <taxon>Pseudomonadati</taxon>
        <taxon>Bacteroidota</taxon>
        <taxon>Flavobacteriia</taxon>
        <taxon>Flavobacteriales</taxon>
        <taxon>Flavobacteriaceae</taxon>
        <taxon>Myroides</taxon>
    </lineage>
</organism>
<dbReference type="GO" id="GO:0098797">
    <property type="term" value="C:plasma membrane protein complex"/>
    <property type="evidence" value="ECO:0007669"/>
    <property type="project" value="TreeGrafter"/>
</dbReference>
<feature type="domain" description="TonB C-terminal" evidence="1">
    <location>
        <begin position="63"/>
        <end position="131"/>
    </location>
</feature>
<dbReference type="GO" id="GO:0031992">
    <property type="term" value="F:energy transducer activity"/>
    <property type="evidence" value="ECO:0007669"/>
    <property type="project" value="TreeGrafter"/>
</dbReference>
<dbReference type="Proteomes" id="UP000255024">
    <property type="component" value="Unassembled WGS sequence"/>
</dbReference>
<dbReference type="AlphaFoldDB" id="A0A378U1L3"/>
<dbReference type="Gene3D" id="3.30.1150.10">
    <property type="match status" value="2"/>
</dbReference>
<evidence type="ECO:0000313" key="2">
    <source>
        <dbReference type="EMBL" id="STZ69149.1"/>
    </source>
</evidence>
<dbReference type="InterPro" id="IPR037682">
    <property type="entry name" value="TonB_C"/>
</dbReference>
<sequence>MKISIVLIVTSLLLLGVQQGFAQKNRGEKLESEIACNIFAVPAEYPGGMANFIQEFKSRFIFPEEALEENVFQLILQFTVEDQGGVTDIKILRDPGFGIGTEAVRVLGKMSKWKPAIENDKKIESTFTLPLTLKKFESADFLVDTLAYKGVKAFYAQAYYEAGVLVFEEQFIQAYERMKNPLALAEMKNLDVQFIVEVDGSVSQVKVRNTSNEEVRNVVERIVKGLGKWRPAKVNNTAVRSYYEKQLFL</sequence>
<name>A0A378U1L3_MYROD</name>
<dbReference type="PANTHER" id="PTHR33446">
    <property type="entry name" value="PROTEIN TONB-RELATED"/>
    <property type="match status" value="1"/>
</dbReference>
<protein>
    <submittedName>
        <fullName evidence="2">Gram-negative bacterial tonB protein</fullName>
    </submittedName>
</protein>